<reference evidence="3" key="1">
    <citation type="submission" date="2010-02" db="EMBL/GenBank/DDBJ databases">
        <title>Complete sequence of Ferroglobus placidus DSM 10642.</title>
        <authorList>
            <consortium name="US DOE Joint Genome Institute"/>
            <person name="Lucas S."/>
            <person name="Copeland A."/>
            <person name="Lapidus A."/>
            <person name="Cheng J.-F."/>
            <person name="Bruce D."/>
            <person name="Goodwin L."/>
            <person name="Pitluck S."/>
            <person name="Saunders E."/>
            <person name="Brettin T."/>
            <person name="Detter J.C."/>
            <person name="Han C."/>
            <person name="Tapia R."/>
            <person name="Larimer F."/>
            <person name="Land M."/>
            <person name="Hauser L."/>
            <person name="Kyrpides N."/>
            <person name="Ivanova N."/>
            <person name="Holmes D."/>
            <person name="Lovley D."/>
            <person name="Kyrpides N."/>
            <person name="Anderson I.J."/>
            <person name="Woyke T."/>
        </authorList>
    </citation>
    <scope>NUCLEOTIDE SEQUENCE [LARGE SCALE GENOMIC DNA]</scope>
    <source>
        <strain evidence="3">DSM 10642 / AEDII12DO</strain>
    </source>
</reference>
<name>D3S2H3_FERPA</name>
<dbReference type="Pfam" id="PF01629">
    <property type="entry name" value="DUF22"/>
    <property type="match status" value="3"/>
</dbReference>
<dbReference type="eggNOG" id="arCOG04850">
    <property type="taxonomic scope" value="Archaea"/>
</dbReference>
<dbReference type="Proteomes" id="UP000002613">
    <property type="component" value="Chromosome"/>
</dbReference>
<dbReference type="InterPro" id="IPR002572">
    <property type="entry name" value="DUF22"/>
</dbReference>
<evidence type="ECO:0000313" key="2">
    <source>
        <dbReference type="EMBL" id="ADC64503.1"/>
    </source>
</evidence>
<dbReference type="KEGG" id="fpl:Ferp_0323"/>
<organism evidence="2 3">
    <name type="scientific">Ferroglobus placidus (strain DSM 10642 / AEDII12DO)</name>
    <dbReference type="NCBI Taxonomy" id="589924"/>
    <lineage>
        <taxon>Archaea</taxon>
        <taxon>Methanobacteriati</taxon>
        <taxon>Methanobacteriota</taxon>
        <taxon>Archaeoglobi</taxon>
        <taxon>Archaeoglobales</taxon>
        <taxon>Archaeoglobaceae</taxon>
        <taxon>Ferroglobus</taxon>
    </lineage>
</organism>
<feature type="domain" description="DUF22" evidence="1">
    <location>
        <begin position="129"/>
        <end position="228"/>
    </location>
</feature>
<dbReference type="EMBL" id="CP001899">
    <property type="protein sequence ID" value="ADC64503.1"/>
    <property type="molecule type" value="Genomic_DNA"/>
</dbReference>
<sequence>MYRTLAFKSAKTAYWKLLVAKESLDVKKGEVYRVEVEKIRLPPNTIVSPLAIKRHGYGIVVDVKEDKPEKIDGERSIEAAYFLATSDGNVEEGDLIGVVKVYPVKTAPAEMISRVEAPEVNVRMEKKKVKLVTKKGRKEVEIEELWYRRWNVAEWFPIIADEDKSVEKGKLEEIRIKTIELPPNTIPVPLYIMRNAYGTVLDLEAVELKKVEEKTRINKVYFLPVFPGEIKKGDLLGVLNVYYISVGERSVQLLRYLTEKVKARIVYWEDEWRVNSSEIEIEPLSFKRSPLGLIEPIFSAENKKLIKGVPEVVKIEMLEFPSGTILQPVSGKSRDQLMLIDVMSFEPPRLVEEDKRITHAVVLPTETTEIKKGDYIGMMLVYNVSVLLEPYFFMKRHELRGSI</sequence>
<dbReference type="AlphaFoldDB" id="D3S2H3"/>
<dbReference type="OrthoDB" id="51638at2157"/>
<dbReference type="HOGENOM" id="CLU_057265_0_0_2"/>
<dbReference type="STRING" id="589924.Ferp_0323"/>
<proteinExistence type="predicted"/>
<reference evidence="2 3" key="2">
    <citation type="journal article" date="2011" name="Stand. Genomic Sci.">
        <title>Complete genome sequence of Ferroglobus placidus AEDII12DO.</title>
        <authorList>
            <person name="Anderson I."/>
            <person name="Risso C."/>
            <person name="Holmes D."/>
            <person name="Lucas S."/>
            <person name="Copeland A."/>
            <person name="Lapidus A."/>
            <person name="Cheng J.F."/>
            <person name="Bruce D."/>
            <person name="Goodwin L."/>
            <person name="Pitluck S."/>
            <person name="Saunders E."/>
            <person name="Brettin T."/>
            <person name="Detter J.C."/>
            <person name="Han C."/>
            <person name="Tapia R."/>
            <person name="Larimer F."/>
            <person name="Land M."/>
            <person name="Hauser L."/>
            <person name="Woyke T."/>
            <person name="Lovley D."/>
            <person name="Kyrpides N."/>
            <person name="Ivanova N."/>
        </authorList>
    </citation>
    <scope>NUCLEOTIDE SEQUENCE [LARGE SCALE GENOMIC DNA]</scope>
    <source>
        <strain evidence="3">DSM 10642 / AEDII12DO</strain>
    </source>
</reference>
<keyword evidence="3" id="KW-1185">Reference proteome</keyword>
<feature type="domain" description="DUF22" evidence="1">
    <location>
        <begin position="4"/>
        <end position="88"/>
    </location>
</feature>
<gene>
    <name evidence="2" type="ordered locus">Ferp_0323</name>
</gene>
<feature type="domain" description="DUF22" evidence="1">
    <location>
        <begin position="262"/>
        <end position="366"/>
    </location>
</feature>
<dbReference type="PaxDb" id="589924-Ferp_0323"/>
<evidence type="ECO:0000313" key="3">
    <source>
        <dbReference type="Proteomes" id="UP000002613"/>
    </source>
</evidence>
<dbReference type="RefSeq" id="WP_012964850.1">
    <property type="nucleotide sequence ID" value="NC_013849.1"/>
</dbReference>
<dbReference type="GeneID" id="8777821"/>
<protein>
    <recommendedName>
        <fullName evidence="1">DUF22 domain-containing protein</fullName>
    </recommendedName>
</protein>
<accession>D3S2H3</accession>
<evidence type="ECO:0000259" key="1">
    <source>
        <dbReference type="Pfam" id="PF01629"/>
    </source>
</evidence>